<keyword evidence="2" id="KW-1185">Reference proteome</keyword>
<evidence type="ECO:0000313" key="2">
    <source>
        <dbReference type="Proteomes" id="UP001162131"/>
    </source>
</evidence>
<organism evidence="1 2">
    <name type="scientific">Blepharisma stoltei</name>
    <dbReference type="NCBI Taxonomy" id="1481888"/>
    <lineage>
        <taxon>Eukaryota</taxon>
        <taxon>Sar</taxon>
        <taxon>Alveolata</taxon>
        <taxon>Ciliophora</taxon>
        <taxon>Postciliodesmatophora</taxon>
        <taxon>Heterotrichea</taxon>
        <taxon>Heterotrichida</taxon>
        <taxon>Blepharismidae</taxon>
        <taxon>Blepharisma</taxon>
    </lineage>
</organism>
<dbReference type="Proteomes" id="UP001162131">
    <property type="component" value="Unassembled WGS sequence"/>
</dbReference>
<name>A0AAU9IJ21_9CILI</name>
<gene>
    <name evidence="1" type="ORF">BSTOLATCC_MIC9885</name>
</gene>
<proteinExistence type="predicted"/>
<sequence>MEANRETVKQTDATAIGTPKISALMQQGFIPLDPNYNWADMCIDESNGAYEKDSDSYENWSSSIVEDLVWEVKRPGRKKEPDSELLSRFKTKKGIPPKKEYLRCKLIRGHKKLNRQIQSGNLSSKHICAFKQESQRGLLIWNRLQQHFFANRNVLEVESQTESGPTTDGKKKRRKIDKATQKSFNAAFIRHYFNHEATKVSFYYYIELIFLDLDPGILCQKFQFQCCQSENHFDACRESWIALKSYLQRTMLTDLGIPPYIPKDEFLLSASAPTYEDENYNGLFSTCAEFQDFELENHSII</sequence>
<evidence type="ECO:0000313" key="1">
    <source>
        <dbReference type="EMBL" id="CAG9314088.1"/>
    </source>
</evidence>
<reference evidence="1" key="1">
    <citation type="submission" date="2021-09" db="EMBL/GenBank/DDBJ databases">
        <authorList>
            <consortium name="AG Swart"/>
            <person name="Singh M."/>
            <person name="Singh A."/>
            <person name="Seah K."/>
            <person name="Emmerich C."/>
        </authorList>
    </citation>
    <scope>NUCLEOTIDE SEQUENCE</scope>
    <source>
        <strain evidence="1">ATCC30299</strain>
    </source>
</reference>
<dbReference type="EMBL" id="CAJZBQ010000011">
    <property type="protein sequence ID" value="CAG9314088.1"/>
    <property type="molecule type" value="Genomic_DNA"/>
</dbReference>
<accession>A0AAU9IJ21</accession>
<dbReference type="AlphaFoldDB" id="A0AAU9IJ21"/>
<comment type="caution">
    <text evidence="1">The sequence shown here is derived from an EMBL/GenBank/DDBJ whole genome shotgun (WGS) entry which is preliminary data.</text>
</comment>
<protein>
    <submittedName>
        <fullName evidence="1">Uncharacterized protein</fullName>
    </submittedName>
</protein>